<feature type="domain" description="UMOD/GP2/OIT3-like D8C" evidence="4">
    <location>
        <begin position="128"/>
        <end position="214"/>
    </location>
</feature>
<name>A0AAN9ASG5_9CAEN</name>
<dbReference type="AlphaFoldDB" id="A0AAN9ASG5"/>
<organism evidence="5 6">
    <name type="scientific">Littorina saxatilis</name>
    <dbReference type="NCBI Taxonomy" id="31220"/>
    <lineage>
        <taxon>Eukaryota</taxon>
        <taxon>Metazoa</taxon>
        <taxon>Spiralia</taxon>
        <taxon>Lophotrochozoa</taxon>
        <taxon>Mollusca</taxon>
        <taxon>Gastropoda</taxon>
        <taxon>Caenogastropoda</taxon>
        <taxon>Littorinimorpha</taxon>
        <taxon>Littorinoidea</taxon>
        <taxon>Littorinidae</taxon>
        <taxon>Littorina</taxon>
    </lineage>
</organism>
<feature type="signal peptide" evidence="3">
    <location>
        <begin position="1"/>
        <end position="17"/>
    </location>
</feature>
<evidence type="ECO:0000256" key="2">
    <source>
        <dbReference type="ARBA" id="ARBA00023157"/>
    </source>
</evidence>
<gene>
    <name evidence="5" type="ORF">V1264_008059</name>
</gene>
<protein>
    <recommendedName>
        <fullName evidence="4">UMOD/GP2/OIT3-like D8C domain-containing protein</fullName>
    </recommendedName>
</protein>
<dbReference type="InterPro" id="IPR057774">
    <property type="entry name" value="D8C_UMOD/GP2/OIT3-like"/>
</dbReference>
<proteinExistence type="predicted"/>
<keyword evidence="6" id="KW-1185">Reference proteome</keyword>
<evidence type="ECO:0000256" key="1">
    <source>
        <dbReference type="ARBA" id="ARBA00022729"/>
    </source>
</evidence>
<dbReference type="Pfam" id="PF23283">
    <property type="entry name" value="D8C_UMOD"/>
    <property type="match status" value="1"/>
</dbReference>
<feature type="chain" id="PRO_5042857378" description="UMOD/GP2/OIT3-like D8C domain-containing protein" evidence="3">
    <location>
        <begin position="18"/>
        <end position="219"/>
    </location>
</feature>
<sequence>MMSPLLILATGWMLVGAADLKKSNKFNRYDKDVVADDTVFQRPAASAIFCAILCQQQDACKGFTFEGKVCSGHRLAWRSSTTGPSANGARLFVKESPGPHYAVLDDVRRDVNNGPGKLSDHELIAGWYRFLLNGTDAVMPTQCVPFGRCGTVASYWLDLQGGELPAVGHETAARACAQWTEECCVEPVPVTVRNTGDFYLYKLGPSLGSSVYCAKRRNN</sequence>
<evidence type="ECO:0000313" key="5">
    <source>
        <dbReference type="EMBL" id="KAK7092287.1"/>
    </source>
</evidence>
<evidence type="ECO:0000259" key="4">
    <source>
        <dbReference type="Pfam" id="PF23283"/>
    </source>
</evidence>
<comment type="caution">
    <text evidence="5">The sequence shown here is derived from an EMBL/GenBank/DDBJ whole genome shotgun (WGS) entry which is preliminary data.</text>
</comment>
<keyword evidence="1 3" id="KW-0732">Signal</keyword>
<dbReference type="SUPFAM" id="SSF57414">
    <property type="entry name" value="Hairpin loop containing domain-like"/>
    <property type="match status" value="1"/>
</dbReference>
<dbReference type="EMBL" id="JBAMIC010000021">
    <property type="protein sequence ID" value="KAK7092287.1"/>
    <property type="molecule type" value="Genomic_DNA"/>
</dbReference>
<evidence type="ECO:0000313" key="6">
    <source>
        <dbReference type="Proteomes" id="UP001374579"/>
    </source>
</evidence>
<accession>A0AAN9ASG5</accession>
<keyword evidence="2" id="KW-1015">Disulfide bond</keyword>
<evidence type="ECO:0000256" key="3">
    <source>
        <dbReference type="SAM" id="SignalP"/>
    </source>
</evidence>
<dbReference type="Proteomes" id="UP001374579">
    <property type="component" value="Unassembled WGS sequence"/>
</dbReference>
<reference evidence="5 6" key="1">
    <citation type="submission" date="2024-02" db="EMBL/GenBank/DDBJ databases">
        <title>Chromosome-scale genome assembly of the rough periwinkle Littorina saxatilis.</title>
        <authorList>
            <person name="De Jode A."/>
            <person name="Faria R."/>
            <person name="Formenti G."/>
            <person name="Sims Y."/>
            <person name="Smith T.P."/>
            <person name="Tracey A."/>
            <person name="Wood J.M.D."/>
            <person name="Zagrodzka Z.B."/>
            <person name="Johannesson K."/>
            <person name="Butlin R.K."/>
            <person name="Leder E.H."/>
        </authorList>
    </citation>
    <scope>NUCLEOTIDE SEQUENCE [LARGE SCALE GENOMIC DNA]</scope>
    <source>
        <strain evidence="5">Snail1</strain>
        <tissue evidence="5">Muscle</tissue>
    </source>
</reference>